<protein>
    <submittedName>
        <fullName evidence="2 3">Putative p-glycoprotein e</fullName>
    </submittedName>
</protein>
<reference evidence="2 4" key="1">
    <citation type="journal article" date="2014" name="BMC Genomics">
        <title>Genome sequence of Anopheles sinensis provides insight into genetics basis of mosquito competence for malaria parasites.</title>
        <authorList>
            <person name="Zhou D."/>
            <person name="Zhang D."/>
            <person name="Ding G."/>
            <person name="Shi L."/>
            <person name="Hou Q."/>
            <person name="Ye Y."/>
            <person name="Xu Y."/>
            <person name="Zhou H."/>
            <person name="Xiong C."/>
            <person name="Li S."/>
            <person name="Yu J."/>
            <person name="Hong S."/>
            <person name="Yu X."/>
            <person name="Zou P."/>
            <person name="Chen C."/>
            <person name="Chang X."/>
            <person name="Wang W."/>
            <person name="Lv Y."/>
            <person name="Sun Y."/>
            <person name="Ma L."/>
            <person name="Shen B."/>
            <person name="Zhu C."/>
        </authorList>
    </citation>
    <scope>NUCLEOTIDE SEQUENCE [LARGE SCALE GENOMIC DNA]</scope>
</reference>
<dbReference type="AlphaFoldDB" id="A0A084VGH5"/>
<evidence type="ECO:0000313" key="4">
    <source>
        <dbReference type="Proteomes" id="UP000030765"/>
    </source>
</evidence>
<dbReference type="Proteomes" id="UP000030765">
    <property type="component" value="Unassembled WGS sequence"/>
</dbReference>
<name>A0A084VGH5_ANOSI</name>
<dbReference type="EnsemblMetazoa" id="ASIC004277-RA">
    <property type="protein sequence ID" value="ASIC004277-PA"/>
    <property type="gene ID" value="ASIC004277"/>
</dbReference>
<evidence type="ECO:0000313" key="2">
    <source>
        <dbReference type="EMBL" id="KFB37069.1"/>
    </source>
</evidence>
<dbReference type="VEuPathDB" id="VectorBase:ASIC004277"/>
<feature type="region of interest" description="Disordered" evidence="1">
    <location>
        <begin position="75"/>
        <end position="96"/>
    </location>
</feature>
<accession>A0A084VGH5</accession>
<dbReference type="EMBL" id="KE524827">
    <property type="protein sequence ID" value="KFB37069.1"/>
    <property type="molecule type" value="Genomic_DNA"/>
</dbReference>
<gene>
    <name evidence="2" type="ORF">ZHAS_00004277</name>
</gene>
<sequence length="149" mass="16563">MTLLPVTKRFDTPTGLAFVERERKDWPTEPHPNHSVGSPYPSRVWTGFRRHAYRAGSAGNDVSGRLVTSYYSTSSRTRPNRCMSGEEPQPQLQPHHGCTTGRVTGFSTRNVKNNPLPQGGPLQHHLDDGVSCYFSHVPPSPLCVCVCVY</sequence>
<dbReference type="EMBL" id="ATLV01012928">
    <property type="status" value="NOT_ANNOTATED_CDS"/>
    <property type="molecule type" value="Genomic_DNA"/>
</dbReference>
<organism evidence="2">
    <name type="scientific">Anopheles sinensis</name>
    <name type="common">Mosquito</name>
    <dbReference type="NCBI Taxonomy" id="74873"/>
    <lineage>
        <taxon>Eukaryota</taxon>
        <taxon>Metazoa</taxon>
        <taxon>Ecdysozoa</taxon>
        <taxon>Arthropoda</taxon>
        <taxon>Hexapoda</taxon>
        <taxon>Insecta</taxon>
        <taxon>Pterygota</taxon>
        <taxon>Neoptera</taxon>
        <taxon>Endopterygota</taxon>
        <taxon>Diptera</taxon>
        <taxon>Nematocera</taxon>
        <taxon>Culicoidea</taxon>
        <taxon>Culicidae</taxon>
        <taxon>Anophelinae</taxon>
        <taxon>Anopheles</taxon>
    </lineage>
</organism>
<proteinExistence type="predicted"/>
<reference evidence="3" key="2">
    <citation type="submission" date="2020-05" db="UniProtKB">
        <authorList>
            <consortium name="EnsemblMetazoa"/>
        </authorList>
    </citation>
    <scope>IDENTIFICATION</scope>
</reference>
<evidence type="ECO:0000313" key="3">
    <source>
        <dbReference type="EnsemblMetazoa" id="ASIC004277-PA"/>
    </source>
</evidence>
<keyword evidence="4" id="KW-1185">Reference proteome</keyword>
<evidence type="ECO:0000256" key="1">
    <source>
        <dbReference type="SAM" id="MobiDB-lite"/>
    </source>
</evidence>